<keyword evidence="3" id="KW-1185">Reference proteome</keyword>
<dbReference type="Proteomes" id="UP000295165">
    <property type="component" value="Unassembled WGS sequence"/>
</dbReference>
<evidence type="ECO:0000313" key="2">
    <source>
        <dbReference type="EMBL" id="TDZ47602.1"/>
    </source>
</evidence>
<keyword evidence="2" id="KW-0560">Oxidoreductase</keyword>
<dbReference type="GO" id="GO:0004497">
    <property type="term" value="F:monooxygenase activity"/>
    <property type="evidence" value="ECO:0007669"/>
    <property type="project" value="UniProtKB-KW"/>
</dbReference>
<dbReference type="Gene3D" id="3.30.70.100">
    <property type="match status" value="1"/>
</dbReference>
<dbReference type="InterPro" id="IPR011008">
    <property type="entry name" value="Dimeric_a/b-barrel"/>
</dbReference>
<comment type="caution">
    <text evidence="2">The sequence shown here is derived from an EMBL/GenBank/DDBJ whole genome shotgun (WGS) entry which is preliminary data.</text>
</comment>
<evidence type="ECO:0000259" key="1">
    <source>
        <dbReference type="Pfam" id="PF03992"/>
    </source>
</evidence>
<dbReference type="Pfam" id="PF03992">
    <property type="entry name" value="ABM"/>
    <property type="match status" value="1"/>
</dbReference>
<evidence type="ECO:0000313" key="3">
    <source>
        <dbReference type="Proteomes" id="UP000295165"/>
    </source>
</evidence>
<dbReference type="RefSeq" id="WP_043079351.1">
    <property type="nucleotide sequence ID" value="NZ_PECB01000003.1"/>
</dbReference>
<dbReference type="AlphaFoldDB" id="A0A4R8QUH7"/>
<gene>
    <name evidence="2" type="ORF">CCUG63697_04657</name>
</gene>
<sequence>MLTGADGPAPVYVAGEVTATLGAEETVWGLLNMLLERTRYDPGNLGYEIFRDAGDPGHFLIQQTWKTPQLLERHLRSAAVSWCITRIQQVAHIPLRLTVCDVHRAHSKPAPLHRARAIAPISGWAAAADTPC</sequence>
<dbReference type="SUPFAM" id="SSF54909">
    <property type="entry name" value="Dimeric alpha+beta barrel"/>
    <property type="match status" value="1"/>
</dbReference>
<dbReference type="EMBL" id="PECC01000030">
    <property type="protein sequence ID" value="TDZ47602.1"/>
    <property type="molecule type" value="Genomic_DNA"/>
</dbReference>
<organism evidence="2 3">
    <name type="scientific">Mycobacteroides franklinii</name>
    <dbReference type="NCBI Taxonomy" id="948102"/>
    <lineage>
        <taxon>Bacteria</taxon>
        <taxon>Bacillati</taxon>
        <taxon>Actinomycetota</taxon>
        <taxon>Actinomycetes</taxon>
        <taxon>Mycobacteriales</taxon>
        <taxon>Mycobacteriaceae</taxon>
        <taxon>Mycobacteroides</taxon>
    </lineage>
</organism>
<accession>A0A4R8QUH7</accession>
<protein>
    <submittedName>
        <fullName evidence="2">Antibiotic biosynthesis monooxygenase</fullName>
    </submittedName>
</protein>
<proteinExistence type="predicted"/>
<dbReference type="InterPro" id="IPR007138">
    <property type="entry name" value="ABM_dom"/>
</dbReference>
<reference evidence="2 3" key="1">
    <citation type="journal article" date="2019" name="Sci. Rep.">
        <title>Extended insight into the Mycobacterium chelonae-abscessus complex through whole genome sequencing of Mycobacterium salmoniphilum outbreak and Mycobacterium salmoniphilum-like strains.</title>
        <authorList>
            <person name="Behra P.R.K."/>
            <person name="Das S."/>
            <person name="Pettersson B.M.F."/>
            <person name="Shirreff L."/>
            <person name="DuCote T."/>
            <person name="Jacobsson K.G."/>
            <person name="Ennis D.G."/>
            <person name="Kirsebom L.A."/>
        </authorList>
    </citation>
    <scope>NUCLEOTIDE SEQUENCE [LARGE SCALE GENOMIC DNA]</scope>
    <source>
        <strain evidence="2 3">CCUG 63697</strain>
    </source>
</reference>
<name>A0A4R8QUH7_9MYCO</name>
<feature type="domain" description="ABM" evidence="1">
    <location>
        <begin position="10"/>
        <end position="80"/>
    </location>
</feature>
<dbReference type="GeneID" id="45762838"/>
<keyword evidence="2" id="KW-0503">Monooxygenase</keyword>